<keyword evidence="2" id="KW-0645">Protease</keyword>
<feature type="compositionally biased region" description="Basic and acidic residues" evidence="1">
    <location>
        <begin position="174"/>
        <end position="198"/>
    </location>
</feature>
<keyword evidence="3" id="KW-1185">Reference proteome</keyword>
<feature type="region of interest" description="Disordered" evidence="1">
    <location>
        <begin position="449"/>
        <end position="483"/>
    </location>
</feature>
<dbReference type="Proteomes" id="UP000298493">
    <property type="component" value="Unassembled WGS sequence"/>
</dbReference>
<feature type="compositionally biased region" description="Basic and acidic residues" evidence="1">
    <location>
        <begin position="220"/>
        <end position="230"/>
    </location>
</feature>
<feature type="compositionally biased region" description="Acidic residues" evidence="1">
    <location>
        <begin position="467"/>
        <end position="483"/>
    </location>
</feature>
<comment type="caution">
    <text evidence="2">The sequence shown here is derived from an EMBL/GenBank/DDBJ whole genome shotgun (WGS) entry which is preliminary data.</text>
</comment>
<feature type="region of interest" description="Disordered" evidence="1">
    <location>
        <begin position="281"/>
        <end position="353"/>
    </location>
</feature>
<feature type="compositionally biased region" description="Polar residues" evidence="1">
    <location>
        <begin position="300"/>
        <end position="316"/>
    </location>
</feature>
<feature type="region of interest" description="Disordered" evidence="1">
    <location>
        <begin position="1"/>
        <end position="241"/>
    </location>
</feature>
<evidence type="ECO:0000313" key="3">
    <source>
        <dbReference type="Proteomes" id="UP000298493"/>
    </source>
</evidence>
<dbReference type="GO" id="GO:0004180">
    <property type="term" value="F:carboxypeptidase activity"/>
    <property type="evidence" value="ECO:0007669"/>
    <property type="project" value="UniProtKB-KW"/>
</dbReference>
<feature type="compositionally biased region" description="Polar residues" evidence="1">
    <location>
        <begin position="15"/>
        <end position="27"/>
    </location>
</feature>
<organism evidence="2 3">
    <name type="scientific">Venturia nashicola</name>
    <dbReference type="NCBI Taxonomy" id="86259"/>
    <lineage>
        <taxon>Eukaryota</taxon>
        <taxon>Fungi</taxon>
        <taxon>Dikarya</taxon>
        <taxon>Ascomycota</taxon>
        <taxon>Pezizomycotina</taxon>
        <taxon>Dothideomycetes</taxon>
        <taxon>Pleosporomycetidae</taxon>
        <taxon>Venturiales</taxon>
        <taxon>Venturiaceae</taxon>
        <taxon>Venturia</taxon>
    </lineage>
</organism>
<sequence length="652" mass="71280">MYIKQTSDNTKENNRVTNICSESNPTCNIGGVAKASMPPSKSKSKQPGTSLEGHWNRTSSPSSSNKRMASPTDATNHDNDDENEQYPRPETTKRQKHGEEVEIMGASTSKASLGSKESPIILDGEEDPVWMAQPDPASSRLGRTYGSRLQESRPRKPVKLDDDQVIAGGKSKASKGDGKTSKNTLLRKDLGKSREAKSLDSSLRSVDLSRDGSSLSTSGRRSDLETDFTTKKAPAANGVATSALFDPVSTTSTTIEDHITGAATYANMHATEKSRVRLPGLKNFTSSESNGPPGLKVRPGNSTGHAFESSTPSLNRTLVHAAGRKSPTLVDYDSPESSESESDAERPDGLLNSCNNGLDAVQYALLQPTRDAPSSPPLSCSATKSNVIELDKSDEDAVSGCASVYSVLPENVFAQVHEEFKECRREQVYEGCYQSGGGVSLISPEAVAPLTPVTSNGGEEKDKQNDSDGDETMDTPPSQEDDEEYIEVPEGSIRFEVCEYENPDHSCFLILPLDIPYHVFRTRVAIGLGRTGVSGATMNYFWAIRDATSRIRKAQYEIDGDSLYEYLEWMARNTPKDDDTSVVRIFVLNQAFETPEYMSKKDKVREQDRIDEEMSKFRVPQIFGGERPEREESQVVPLDALPLDEIGSDVAR</sequence>
<dbReference type="AlphaFoldDB" id="A0A4Z1P839"/>
<evidence type="ECO:0000256" key="1">
    <source>
        <dbReference type="SAM" id="MobiDB-lite"/>
    </source>
</evidence>
<accession>A0A4Z1P839</accession>
<name>A0A4Z1P839_9PEZI</name>
<protein>
    <submittedName>
        <fullName evidence="2">Putative serine carboxypeptidase</fullName>
    </submittedName>
</protein>
<keyword evidence="2" id="KW-0378">Hydrolase</keyword>
<evidence type="ECO:0000313" key="2">
    <source>
        <dbReference type="EMBL" id="TID22979.1"/>
    </source>
</evidence>
<proteinExistence type="predicted"/>
<feature type="compositionally biased region" description="Basic and acidic residues" evidence="1">
    <location>
        <begin position="150"/>
        <end position="162"/>
    </location>
</feature>
<dbReference type="EMBL" id="SNSC02000007">
    <property type="protein sequence ID" value="TID22979.1"/>
    <property type="molecule type" value="Genomic_DNA"/>
</dbReference>
<feature type="compositionally biased region" description="Acidic residues" evidence="1">
    <location>
        <begin position="333"/>
        <end position="342"/>
    </location>
</feature>
<feature type="compositionally biased region" description="Low complexity" evidence="1">
    <location>
        <begin position="199"/>
        <end position="216"/>
    </location>
</feature>
<feature type="compositionally biased region" description="Basic and acidic residues" evidence="1">
    <location>
        <begin position="85"/>
        <end position="100"/>
    </location>
</feature>
<feature type="compositionally biased region" description="Polar residues" evidence="1">
    <location>
        <begin position="56"/>
        <end position="67"/>
    </location>
</feature>
<keyword evidence="2" id="KW-0121">Carboxypeptidase</keyword>
<reference evidence="2 3" key="1">
    <citation type="submission" date="2019-04" db="EMBL/GenBank/DDBJ databases">
        <title>High contiguity whole genome sequence and gene annotation resource for two Venturia nashicola isolates.</title>
        <authorList>
            <person name="Prokchorchik M."/>
            <person name="Won K."/>
            <person name="Lee Y."/>
            <person name="Choi E.D."/>
            <person name="Segonzac C."/>
            <person name="Sohn K.H."/>
        </authorList>
    </citation>
    <scope>NUCLEOTIDE SEQUENCE [LARGE SCALE GENOMIC DNA]</scope>
    <source>
        <strain evidence="2 3">PRI2</strain>
    </source>
</reference>
<gene>
    <name evidence="2" type="ORF">E6O75_ATG02153</name>
</gene>